<evidence type="ECO:0000256" key="7">
    <source>
        <dbReference type="PIRSR" id="PIRSR628651-50"/>
    </source>
</evidence>
<feature type="site" description="Histone H3K4me3 binding" evidence="7">
    <location>
        <position position="468"/>
    </location>
</feature>
<sequence length="517" mass="58166">MSPNPSSPHHVLDFLVDDNDSCALTVYTEDNHRMHVIADASKFQESRKSNDSKTHSDYARLVSAFRKISDGDNKSPSAHDSAVEEGAEDKPSEKADSIEDAEEALQRWLLQPVRRDVAGKHKQPSLQQWFDAPTQFFSLEISDDDELAAVELEASSELKRRMAKLRPEITLPKYIREMGLPWFDQGELTVLAGGAAPPPYHPTLVRCDRTGKEYFFKMVDAAAPQTTKRELWHLNRVAQPDLAEDVCAPRLEGLVSPGNSKTHAIGFLQQEISDPTPLTHKLDAEIPQEQRDAWAAGVERMRDALHERKIVWGDAKADNFLVDSSNKLWIIDFGGSWTEGWVDPEIKETIEGDEMGTERIVNALHDPIANVEGASEEAEKRQSQKQTDEEKPRGEKRKISQQEPSQDEETLQHSKNRTSKKQKITTEQSDGSMKQSTPPVENSSEPVVEPTPQKRRKSRHDNQGAQRYCYCDSPSAGPMIGCDGPDCERQWFHFHCAGVTEEPSEDVAWFCKGCSNQ</sequence>
<dbReference type="Proteomes" id="UP000803884">
    <property type="component" value="Unassembled WGS sequence"/>
</dbReference>
<dbReference type="InterPro" id="IPR001965">
    <property type="entry name" value="Znf_PHD"/>
</dbReference>
<evidence type="ECO:0000256" key="1">
    <source>
        <dbReference type="ARBA" id="ARBA00004123"/>
    </source>
</evidence>
<dbReference type="RefSeq" id="XP_069225596.1">
    <property type="nucleotide sequence ID" value="XM_069377404.1"/>
</dbReference>
<feature type="compositionally biased region" description="Basic and acidic residues" evidence="10">
    <location>
        <begin position="88"/>
        <end position="97"/>
    </location>
</feature>
<feature type="binding site" evidence="8">
    <location>
        <position position="482"/>
    </location>
    <ligand>
        <name>Zn(2+)</name>
        <dbReference type="ChEBI" id="CHEBI:29105"/>
        <label>2</label>
    </ligand>
</feature>
<dbReference type="InterPro" id="IPR019787">
    <property type="entry name" value="Znf_PHD-finger"/>
</dbReference>
<evidence type="ECO:0000256" key="9">
    <source>
        <dbReference type="PROSITE-ProRule" id="PRU00146"/>
    </source>
</evidence>
<feature type="site" description="Histone H3K4me3 binding" evidence="7">
    <location>
        <position position="483"/>
    </location>
</feature>
<dbReference type="Gene3D" id="1.10.510.10">
    <property type="entry name" value="Transferase(Phosphotransferase) domain 1"/>
    <property type="match status" value="1"/>
</dbReference>
<evidence type="ECO:0000256" key="5">
    <source>
        <dbReference type="ARBA" id="ARBA00022833"/>
    </source>
</evidence>
<feature type="compositionally biased region" description="Basic and acidic residues" evidence="10">
    <location>
        <begin position="377"/>
        <end position="400"/>
    </location>
</feature>
<name>A0AB34KBR2_9PEZI</name>
<dbReference type="Gene3D" id="3.30.40.10">
    <property type="entry name" value="Zinc/RING finger domain, C3HC4 (zinc finger)"/>
    <property type="match status" value="1"/>
</dbReference>
<evidence type="ECO:0000256" key="4">
    <source>
        <dbReference type="ARBA" id="ARBA00022771"/>
    </source>
</evidence>
<dbReference type="InterPro" id="IPR011011">
    <property type="entry name" value="Znf_FYVE_PHD"/>
</dbReference>
<keyword evidence="5 8" id="KW-0862">Zinc</keyword>
<dbReference type="PROSITE" id="PS01359">
    <property type="entry name" value="ZF_PHD_1"/>
    <property type="match status" value="1"/>
</dbReference>
<gene>
    <name evidence="12" type="ORF">WHR41_08800</name>
</gene>
<feature type="compositionally biased region" description="Basic residues" evidence="10">
    <location>
        <begin position="414"/>
        <end position="423"/>
    </location>
</feature>
<feature type="region of interest" description="Disordered" evidence="10">
    <location>
        <begin position="69"/>
        <end position="100"/>
    </location>
</feature>
<feature type="binding site" evidence="8">
    <location>
        <position position="471"/>
    </location>
    <ligand>
        <name>Zn(2+)</name>
        <dbReference type="ChEBI" id="CHEBI:29105"/>
        <label>1</label>
    </ligand>
</feature>
<feature type="binding site" evidence="8">
    <location>
        <position position="514"/>
    </location>
    <ligand>
        <name>Zn(2+)</name>
        <dbReference type="ChEBI" id="CHEBI:29105"/>
        <label>2</label>
    </ligand>
</feature>
<feature type="site" description="Histone H3K4me3 binding" evidence="7">
    <location>
        <position position="491"/>
    </location>
</feature>
<dbReference type="PANTHER" id="PTHR10333">
    <property type="entry name" value="INHIBITOR OF GROWTH PROTEIN"/>
    <property type="match status" value="1"/>
</dbReference>
<organism evidence="12 13">
    <name type="scientific">Cladosporium halotolerans</name>
    <dbReference type="NCBI Taxonomy" id="1052096"/>
    <lineage>
        <taxon>Eukaryota</taxon>
        <taxon>Fungi</taxon>
        <taxon>Dikarya</taxon>
        <taxon>Ascomycota</taxon>
        <taxon>Pezizomycotina</taxon>
        <taxon>Dothideomycetes</taxon>
        <taxon>Dothideomycetidae</taxon>
        <taxon>Cladosporiales</taxon>
        <taxon>Cladosporiaceae</taxon>
        <taxon>Cladosporium</taxon>
    </lineage>
</organism>
<keyword evidence="6" id="KW-0539">Nucleus</keyword>
<feature type="binding site" evidence="8">
    <location>
        <position position="469"/>
    </location>
    <ligand>
        <name>Zn(2+)</name>
        <dbReference type="ChEBI" id="CHEBI:29105"/>
        <label>1</label>
    </ligand>
</feature>
<evidence type="ECO:0000256" key="3">
    <source>
        <dbReference type="ARBA" id="ARBA00022723"/>
    </source>
</evidence>
<dbReference type="SMART" id="SM00249">
    <property type="entry name" value="PHD"/>
    <property type="match status" value="1"/>
</dbReference>
<feature type="binding site" evidence="8">
    <location>
        <position position="487"/>
    </location>
    <ligand>
        <name>Zn(2+)</name>
        <dbReference type="ChEBI" id="CHEBI:29105"/>
        <label>2</label>
    </ligand>
</feature>
<accession>A0AB34KBR2</accession>
<evidence type="ECO:0000313" key="13">
    <source>
        <dbReference type="Proteomes" id="UP000803884"/>
    </source>
</evidence>
<dbReference type="GO" id="GO:0000785">
    <property type="term" value="C:chromatin"/>
    <property type="evidence" value="ECO:0007669"/>
    <property type="project" value="UniProtKB-ARBA"/>
</dbReference>
<feature type="region of interest" description="Disordered" evidence="10">
    <location>
        <begin position="373"/>
        <end position="467"/>
    </location>
</feature>
<comment type="similarity">
    <text evidence="2">Belongs to the ING family.</text>
</comment>
<feature type="binding site" evidence="8">
    <location>
        <position position="511"/>
    </location>
    <ligand>
        <name>Zn(2+)</name>
        <dbReference type="ChEBI" id="CHEBI:29105"/>
        <label>2</label>
    </ligand>
</feature>
<reference evidence="12 13" key="1">
    <citation type="journal article" date="2020" name="Microbiol. Resour. Announc.">
        <title>Draft Genome Sequence of a Cladosporium Species Isolated from the Mesophotic Ascidian Didemnum maculosum.</title>
        <authorList>
            <person name="Gioti A."/>
            <person name="Siaperas R."/>
            <person name="Nikolaivits E."/>
            <person name="Le Goff G."/>
            <person name="Ouazzani J."/>
            <person name="Kotoulas G."/>
            <person name="Topakas E."/>
        </authorList>
    </citation>
    <scope>NUCLEOTIDE SEQUENCE [LARGE SCALE GENOMIC DNA]</scope>
    <source>
        <strain evidence="12 13">TM138-S3</strain>
    </source>
</reference>
<dbReference type="GO" id="GO:0005634">
    <property type="term" value="C:nucleus"/>
    <property type="evidence" value="ECO:0007669"/>
    <property type="project" value="UniProtKB-SubCell"/>
</dbReference>
<dbReference type="InterPro" id="IPR011009">
    <property type="entry name" value="Kinase-like_dom_sf"/>
</dbReference>
<dbReference type="EMBL" id="JAAQHG020000049">
    <property type="protein sequence ID" value="KAL1582489.1"/>
    <property type="molecule type" value="Genomic_DNA"/>
</dbReference>
<keyword evidence="4 9" id="KW-0863">Zinc-finger</keyword>
<feature type="binding site" evidence="8">
    <location>
        <position position="496"/>
    </location>
    <ligand>
        <name>Zn(2+)</name>
        <dbReference type="ChEBI" id="CHEBI:29105"/>
        <label>1</label>
    </ligand>
</feature>
<comment type="caution">
    <text evidence="12">The sequence shown here is derived from an EMBL/GenBank/DDBJ whole genome shotgun (WGS) entry which is preliminary data.</text>
</comment>
<dbReference type="CDD" id="cd15505">
    <property type="entry name" value="PHD_ING"/>
    <property type="match status" value="1"/>
</dbReference>
<evidence type="ECO:0000256" key="10">
    <source>
        <dbReference type="SAM" id="MobiDB-lite"/>
    </source>
</evidence>
<evidence type="ECO:0000256" key="6">
    <source>
        <dbReference type="ARBA" id="ARBA00023242"/>
    </source>
</evidence>
<evidence type="ECO:0000259" key="11">
    <source>
        <dbReference type="PROSITE" id="PS50016"/>
    </source>
</evidence>
<feature type="site" description="Histone H3K4me3 binding" evidence="7">
    <location>
        <position position="479"/>
    </location>
</feature>
<proteinExistence type="inferred from homology"/>
<protein>
    <recommendedName>
        <fullName evidence="11">PHD-type domain-containing protein</fullName>
    </recommendedName>
</protein>
<dbReference type="InterPro" id="IPR028651">
    <property type="entry name" value="ING_fam"/>
</dbReference>
<keyword evidence="3 8" id="KW-0479">Metal-binding</keyword>
<dbReference type="AlphaFoldDB" id="A0AB34KBR2"/>
<evidence type="ECO:0000256" key="8">
    <source>
        <dbReference type="PIRSR" id="PIRSR628651-51"/>
    </source>
</evidence>
<evidence type="ECO:0000313" key="12">
    <source>
        <dbReference type="EMBL" id="KAL1582489.1"/>
    </source>
</evidence>
<feature type="binding site" evidence="8">
    <location>
        <position position="493"/>
    </location>
    <ligand>
        <name>Zn(2+)</name>
        <dbReference type="ChEBI" id="CHEBI:29105"/>
        <label>1</label>
    </ligand>
</feature>
<dbReference type="InterPro" id="IPR013083">
    <property type="entry name" value="Znf_RING/FYVE/PHD"/>
</dbReference>
<dbReference type="GeneID" id="96010242"/>
<dbReference type="InterPro" id="IPR019786">
    <property type="entry name" value="Zinc_finger_PHD-type_CS"/>
</dbReference>
<feature type="compositionally biased region" description="Polar residues" evidence="10">
    <location>
        <begin position="425"/>
        <end position="445"/>
    </location>
</feature>
<keyword evidence="13" id="KW-1185">Reference proteome</keyword>
<dbReference type="PROSITE" id="PS50016">
    <property type="entry name" value="ZF_PHD_2"/>
    <property type="match status" value="1"/>
</dbReference>
<dbReference type="SUPFAM" id="SSF57903">
    <property type="entry name" value="FYVE/PHD zinc finger"/>
    <property type="match status" value="1"/>
</dbReference>
<feature type="domain" description="PHD-type" evidence="11">
    <location>
        <begin position="466"/>
        <end position="517"/>
    </location>
</feature>
<dbReference type="SUPFAM" id="SSF56112">
    <property type="entry name" value="Protein kinase-like (PK-like)"/>
    <property type="match status" value="1"/>
</dbReference>
<dbReference type="GO" id="GO:0008270">
    <property type="term" value="F:zinc ion binding"/>
    <property type="evidence" value="ECO:0007669"/>
    <property type="project" value="UniProtKB-KW"/>
</dbReference>
<comment type="subcellular location">
    <subcellularLocation>
        <location evidence="1">Nucleus</location>
    </subcellularLocation>
</comment>
<evidence type="ECO:0000256" key="2">
    <source>
        <dbReference type="ARBA" id="ARBA00010210"/>
    </source>
</evidence>